<comment type="caution">
    <text evidence="2">The sequence shown here is derived from an EMBL/GenBank/DDBJ whole genome shotgun (WGS) entry which is preliminary data.</text>
</comment>
<dbReference type="Pfam" id="PF07508">
    <property type="entry name" value="Recombinase"/>
    <property type="match status" value="1"/>
</dbReference>
<dbReference type="InterPro" id="IPR038109">
    <property type="entry name" value="DNA_bind_recomb_sf"/>
</dbReference>
<protein>
    <recommendedName>
        <fullName evidence="1">Recombinase domain-containing protein</fullName>
    </recommendedName>
</protein>
<gene>
    <name evidence="2" type="ORF">HD595_003731</name>
</gene>
<evidence type="ECO:0000313" key="2">
    <source>
        <dbReference type="EMBL" id="MCP2347609.1"/>
    </source>
</evidence>
<accession>A0ABT1K0S8</accession>
<evidence type="ECO:0000313" key="3">
    <source>
        <dbReference type="Proteomes" id="UP001320766"/>
    </source>
</evidence>
<evidence type="ECO:0000259" key="1">
    <source>
        <dbReference type="Pfam" id="PF07508"/>
    </source>
</evidence>
<proteinExistence type="predicted"/>
<dbReference type="Proteomes" id="UP001320766">
    <property type="component" value="Unassembled WGS sequence"/>
</dbReference>
<organism evidence="2 3">
    <name type="scientific">Nonomuraea roseoviolacea subsp. carminata</name>
    <dbReference type="NCBI Taxonomy" id="160689"/>
    <lineage>
        <taxon>Bacteria</taxon>
        <taxon>Bacillati</taxon>
        <taxon>Actinomycetota</taxon>
        <taxon>Actinomycetes</taxon>
        <taxon>Streptosporangiales</taxon>
        <taxon>Streptosporangiaceae</taxon>
        <taxon>Nonomuraea</taxon>
    </lineage>
</organism>
<dbReference type="Gene3D" id="3.90.1750.20">
    <property type="entry name" value="Putative Large Serine Recombinase, Chain B, Domain 2"/>
    <property type="match status" value="1"/>
</dbReference>
<name>A0ABT1K0S8_9ACTN</name>
<keyword evidence="3" id="KW-1185">Reference proteome</keyword>
<dbReference type="EMBL" id="JAMZEC010000001">
    <property type="protein sequence ID" value="MCP2347609.1"/>
    <property type="molecule type" value="Genomic_DNA"/>
</dbReference>
<dbReference type="InterPro" id="IPR011109">
    <property type="entry name" value="DNA_bind_recombinase_dom"/>
</dbReference>
<sequence length="130" mass="15186">MILTNPRYTGRQVWNKQRKDEILLDVENVALGTTTKQRWNTKDKWIWSERPVHDVIVSVEEYQRVQEVLATRARGTFSQRPHPTRPSLRLPGRAVLWVLRAPYAGQLEQSAGLLSVPLPRSVRHRQRDRA</sequence>
<reference evidence="2 3" key="1">
    <citation type="submission" date="2022-06" db="EMBL/GenBank/DDBJ databases">
        <title>Sequencing the genomes of 1000 actinobacteria strains.</title>
        <authorList>
            <person name="Klenk H.-P."/>
        </authorList>
    </citation>
    <scope>NUCLEOTIDE SEQUENCE [LARGE SCALE GENOMIC DNA]</scope>
    <source>
        <strain evidence="2 3">DSM 44170</strain>
    </source>
</reference>
<feature type="domain" description="Recombinase" evidence="1">
    <location>
        <begin position="2"/>
        <end position="72"/>
    </location>
</feature>